<protein>
    <submittedName>
        <fullName evidence="2">Uncharacterized protein</fullName>
    </submittedName>
</protein>
<feature type="region of interest" description="Disordered" evidence="1">
    <location>
        <begin position="300"/>
        <end position="320"/>
    </location>
</feature>
<evidence type="ECO:0000313" key="2">
    <source>
        <dbReference type="EMBL" id="SDI55211.1"/>
    </source>
</evidence>
<organism evidence="2 3">
    <name type="scientific">Paraburkholderia steynii</name>
    <dbReference type="NCBI Taxonomy" id="1245441"/>
    <lineage>
        <taxon>Bacteria</taxon>
        <taxon>Pseudomonadati</taxon>
        <taxon>Pseudomonadota</taxon>
        <taxon>Betaproteobacteria</taxon>
        <taxon>Burkholderiales</taxon>
        <taxon>Burkholderiaceae</taxon>
        <taxon>Paraburkholderia</taxon>
    </lineage>
</organism>
<dbReference type="RefSeq" id="WP_091784221.1">
    <property type="nucleotide sequence ID" value="NZ_FNDI01000019.1"/>
</dbReference>
<name>A0A7Z7BBA3_9BURK</name>
<sequence length="438" mass="48212">MDRLIALIARALFCCGLIALLTGLTYADTVDKVGTKVDKAIDHATASGDMVLLNFLRRLEAMLNRLNELARDQQSEAWRNVEKQRQGFFDQVDQTLDKINSGMNVDIIQLNNMVSEFDDTLVRVSRASHYPFVGSYSPLFIVSNHAPIRLHVDGSFLANGEGTLKIGSKSASLKGLIDPHATFEVPADALPPSADNAITTMSMNLELVAPSYLFFKETKSYKIALYLLPKKVGDVKITLHRTFDKYVITRAILSEETNPAKEKIFAASGAGSAHDKGCARLGAQYNGTADASDWEIVDADPIKQDDSPGADGGGQDNRTVYANKLPQTADKKEFCFEYGGSGPGAESVSVAFRALAILRHIEHNTDDRQLWPPINDSFAPLLWTGQIKQRIPLAPVHVNNLVDDVSVEIKYFDGQIAAILMEKHLVTLRFPIGMDTFR</sequence>
<comment type="caution">
    <text evidence="2">The sequence shown here is derived from an EMBL/GenBank/DDBJ whole genome shotgun (WGS) entry which is preliminary data.</text>
</comment>
<dbReference type="Proteomes" id="UP000198900">
    <property type="component" value="Unassembled WGS sequence"/>
</dbReference>
<evidence type="ECO:0000256" key="1">
    <source>
        <dbReference type="SAM" id="MobiDB-lite"/>
    </source>
</evidence>
<keyword evidence="3" id="KW-1185">Reference proteome</keyword>
<dbReference type="EMBL" id="FNDI01000019">
    <property type="protein sequence ID" value="SDI55211.1"/>
    <property type="molecule type" value="Genomic_DNA"/>
</dbReference>
<reference evidence="2" key="1">
    <citation type="submission" date="2016-10" db="EMBL/GenBank/DDBJ databases">
        <authorList>
            <person name="Varghese N."/>
            <person name="Submissions S."/>
        </authorList>
    </citation>
    <scope>NUCLEOTIDE SEQUENCE [LARGE SCALE GENOMIC DNA]</scope>
    <source>
        <strain evidence="2">YR281</strain>
    </source>
</reference>
<evidence type="ECO:0000313" key="3">
    <source>
        <dbReference type="Proteomes" id="UP000198900"/>
    </source>
</evidence>
<gene>
    <name evidence="2" type="ORF">SAMN04487926_11917</name>
</gene>
<dbReference type="AlphaFoldDB" id="A0A7Z7BBA3"/>
<proteinExistence type="predicted"/>
<accession>A0A7Z7BBA3</accession>